<organism evidence="1 2">
    <name type="scientific">Actinacidiphila guanduensis</name>
    <dbReference type="NCBI Taxonomy" id="310781"/>
    <lineage>
        <taxon>Bacteria</taxon>
        <taxon>Bacillati</taxon>
        <taxon>Actinomycetota</taxon>
        <taxon>Actinomycetes</taxon>
        <taxon>Kitasatosporales</taxon>
        <taxon>Streptomycetaceae</taxon>
        <taxon>Actinacidiphila</taxon>
    </lineage>
</organism>
<name>A0A1H0K9Z9_9ACTN</name>
<evidence type="ECO:0008006" key="3">
    <source>
        <dbReference type="Google" id="ProtNLM"/>
    </source>
</evidence>
<keyword evidence="2" id="KW-1185">Reference proteome</keyword>
<sequence>MPAHRPSLSTAHPGPVPAMSVGARTFAAERPDQTSAGKGEWDVESVGDARLAAGAEAAWYLDTAFTPGKQLGTVYDDPSTPVMVTGVEEVTTMRVPSGRLVVDAPWHDDEIDEYERGLPTRPPRELAVRIPPGTYPVEMAWTAGPYEFFGEQFDGVACAATRLRISDEPVACWEMALGVGEDIDRLPPGEQPRFFSDANVGCFADAGAWPALAAPFRTFTDGVPAPRDSEELSDGCERIGDETHRADLVTFTAESGGIVWLGRSEAGEVAVIAVTSGMPGAKA</sequence>
<dbReference type="InterPro" id="IPR025335">
    <property type="entry name" value="DUF4241"/>
</dbReference>
<evidence type="ECO:0000313" key="2">
    <source>
        <dbReference type="Proteomes" id="UP000199341"/>
    </source>
</evidence>
<protein>
    <recommendedName>
        <fullName evidence="3">DUF4241 domain-containing protein</fullName>
    </recommendedName>
</protein>
<accession>A0A1H0K9Z9</accession>
<reference evidence="1 2" key="1">
    <citation type="submission" date="2016-10" db="EMBL/GenBank/DDBJ databases">
        <authorList>
            <person name="de Groot N.N."/>
        </authorList>
    </citation>
    <scope>NUCLEOTIDE SEQUENCE [LARGE SCALE GENOMIC DNA]</scope>
    <source>
        <strain evidence="1 2">CGMCC 4.2022</strain>
    </source>
</reference>
<dbReference type="Pfam" id="PF14025">
    <property type="entry name" value="DUF4241"/>
    <property type="match status" value="1"/>
</dbReference>
<evidence type="ECO:0000313" key="1">
    <source>
        <dbReference type="EMBL" id="SDO52653.1"/>
    </source>
</evidence>
<dbReference type="OrthoDB" id="9789980at2"/>
<dbReference type="AlphaFoldDB" id="A0A1H0K9Z9"/>
<proteinExistence type="predicted"/>
<dbReference type="Proteomes" id="UP000199341">
    <property type="component" value="Unassembled WGS sequence"/>
</dbReference>
<dbReference type="EMBL" id="FNIE01000010">
    <property type="protein sequence ID" value="SDO52653.1"/>
    <property type="molecule type" value="Genomic_DNA"/>
</dbReference>
<gene>
    <name evidence="1" type="ORF">SAMN05216259_110169</name>
</gene>